<evidence type="ECO:0000256" key="5">
    <source>
        <dbReference type="ARBA" id="ARBA00022737"/>
    </source>
</evidence>
<organism evidence="12">
    <name type="scientific">Glossina morsitans morsitans</name>
    <name type="common">Savannah tsetse fly</name>
    <dbReference type="NCBI Taxonomy" id="37546"/>
    <lineage>
        <taxon>Eukaryota</taxon>
        <taxon>Metazoa</taxon>
        <taxon>Ecdysozoa</taxon>
        <taxon>Arthropoda</taxon>
        <taxon>Hexapoda</taxon>
        <taxon>Insecta</taxon>
        <taxon>Pterygota</taxon>
        <taxon>Neoptera</taxon>
        <taxon>Endopterygota</taxon>
        <taxon>Diptera</taxon>
        <taxon>Brachycera</taxon>
        <taxon>Muscomorpha</taxon>
        <taxon>Hippoboscoidea</taxon>
        <taxon>Glossinidae</taxon>
        <taxon>Glossina</taxon>
    </lineage>
</organism>
<dbReference type="Gene3D" id="1.50.40.10">
    <property type="entry name" value="Mitochondrial carrier domain"/>
    <property type="match status" value="1"/>
</dbReference>
<comment type="subcellular location">
    <subcellularLocation>
        <location evidence="1">Mitochondrion membrane</location>
        <topology evidence="1">Multi-pass membrane protein</topology>
    </subcellularLocation>
</comment>
<dbReference type="GO" id="GO:0005289">
    <property type="term" value="F:high-affinity L-arginine transmembrane transporter activity"/>
    <property type="evidence" value="ECO:0007669"/>
    <property type="project" value="TreeGrafter"/>
</dbReference>
<dbReference type="SUPFAM" id="SSF103506">
    <property type="entry name" value="Mitochondrial carrier"/>
    <property type="match status" value="1"/>
</dbReference>
<name>D3TQS5_GLOMM</name>
<dbReference type="EMBL" id="EZ423777">
    <property type="protein sequence ID" value="ADD20053.1"/>
    <property type="molecule type" value="mRNA"/>
</dbReference>
<evidence type="ECO:0000256" key="11">
    <source>
        <dbReference type="SAM" id="Phobius"/>
    </source>
</evidence>
<evidence type="ECO:0000256" key="10">
    <source>
        <dbReference type="RuleBase" id="RU000488"/>
    </source>
</evidence>
<evidence type="ECO:0000256" key="7">
    <source>
        <dbReference type="ARBA" id="ARBA00023128"/>
    </source>
</evidence>
<dbReference type="PANTHER" id="PTHR45624">
    <property type="entry name" value="MITOCHONDRIAL BASIC AMINO ACIDS TRANSPORTER-RELATED"/>
    <property type="match status" value="1"/>
</dbReference>
<dbReference type="InterPro" id="IPR050567">
    <property type="entry name" value="Mitochondrial_Carrier"/>
</dbReference>
<keyword evidence="7" id="KW-0496">Mitochondrion</keyword>
<evidence type="ECO:0000313" key="12">
    <source>
        <dbReference type="EMBL" id="ADD20053.1"/>
    </source>
</evidence>
<keyword evidence="8 9" id="KW-0472">Membrane</keyword>
<dbReference type="GO" id="GO:1990575">
    <property type="term" value="P:mitochondrial L-ornithine transmembrane transport"/>
    <property type="evidence" value="ECO:0007669"/>
    <property type="project" value="TreeGrafter"/>
</dbReference>
<sequence length="305" mass="35444">MRHEQYSHFLAGCFGGACGVLVGHPLDTIKTWQQASNSNVFSATKQIYVRNNGIKGFYRGMFFPFVTTGAINSILFGVYGNHMRQLRRVCHSDYQREQLEYKHMFLAGSIAGFVQSFIACPIELVKVRLQTQFYYNEYVMGQRRTPFNTFKRILKSDGISGLYRGLLPMMCRDVFPYGIYMLAYRHTTKFLDSTPFAQQRREGRKKDESHVDLIVTTLAGAWAGILSWVCVIPFDVVKTIMQAEENRQYRSTRHCLVVNFRRYGLRSLFRGSWMLVVRAIPVNAATFLGYEYALEWGQKYRDFYM</sequence>
<evidence type="ECO:0000256" key="4">
    <source>
        <dbReference type="ARBA" id="ARBA00022692"/>
    </source>
</evidence>
<feature type="transmembrane region" description="Helical" evidence="11">
    <location>
        <begin position="61"/>
        <end position="79"/>
    </location>
</feature>
<evidence type="ECO:0000256" key="8">
    <source>
        <dbReference type="ARBA" id="ARBA00023136"/>
    </source>
</evidence>
<dbReference type="Pfam" id="PF00153">
    <property type="entry name" value="Mito_carr"/>
    <property type="match status" value="3"/>
</dbReference>
<evidence type="ECO:0000256" key="2">
    <source>
        <dbReference type="ARBA" id="ARBA00006375"/>
    </source>
</evidence>
<feature type="repeat" description="Solcar" evidence="9">
    <location>
        <begin position="3"/>
        <end position="85"/>
    </location>
</feature>
<dbReference type="InterPro" id="IPR023395">
    <property type="entry name" value="MCP_dom_sf"/>
</dbReference>
<dbReference type="GO" id="GO:0031966">
    <property type="term" value="C:mitochondrial membrane"/>
    <property type="evidence" value="ECO:0007669"/>
    <property type="project" value="UniProtKB-SubCell"/>
</dbReference>
<dbReference type="FunFam" id="1.50.40.10:FF:000120">
    <property type="entry name" value="Uncharacterized protein, isoform A"/>
    <property type="match status" value="1"/>
</dbReference>
<dbReference type="PROSITE" id="PS50920">
    <property type="entry name" value="SOLCAR"/>
    <property type="match status" value="3"/>
</dbReference>
<dbReference type="PROSITE" id="PS51257">
    <property type="entry name" value="PROKAR_LIPOPROTEIN"/>
    <property type="match status" value="1"/>
</dbReference>
<keyword evidence="5" id="KW-0677">Repeat</keyword>
<comment type="similarity">
    <text evidence="2 10">Belongs to the mitochondrial carrier (TC 2.A.29) family.</text>
</comment>
<evidence type="ECO:0000256" key="6">
    <source>
        <dbReference type="ARBA" id="ARBA00022989"/>
    </source>
</evidence>
<keyword evidence="3 10" id="KW-0813">Transport</keyword>
<evidence type="ECO:0000256" key="1">
    <source>
        <dbReference type="ARBA" id="ARBA00004225"/>
    </source>
</evidence>
<evidence type="ECO:0000256" key="3">
    <source>
        <dbReference type="ARBA" id="ARBA00022448"/>
    </source>
</evidence>
<dbReference type="PANTHER" id="PTHR45624:SF1">
    <property type="entry name" value="SD08189P"/>
    <property type="match status" value="1"/>
</dbReference>
<reference evidence="12" key="1">
    <citation type="journal article" date="2010" name="BMC Genomics">
        <title>An insight into the sialome of Glossina morsitans morsitans.</title>
        <authorList>
            <person name="Alves-Silva J."/>
            <person name="Ribeiro J.M."/>
            <person name="Van Den Abbeele J."/>
            <person name="Attardo G."/>
            <person name="Hao Z."/>
            <person name="Haines L.R."/>
            <person name="Soares M.B."/>
            <person name="Berriman M."/>
            <person name="Aksoy S."/>
            <person name="Lehane M.J."/>
        </authorList>
    </citation>
    <scope>NUCLEOTIDE SEQUENCE</scope>
    <source>
        <tissue evidence="12">Salivary gland</tissue>
    </source>
</reference>
<keyword evidence="4 9" id="KW-0812">Transmembrane</keyword>
<protein>
    <submittedName>
        <fullName evidence="12">Mitochondrial carnitine-acylcarnitine carrier protein</fullName>
    </submittedName>
</protein>
<reference evidence="12" key="2">
    <citation type="submission" date="2010-01" db="EMBL/GenBank/DDBJ databases">
        <authorList>
            <consortium name="International Glossina Genome Initiative"/>
            <person name="da Silva J."/>
            <person name="Ribeiro J.M.C."/>
            <person name="Abbeele J.V."/>
            <person name="Attardo G."/>
            <person name="Hao Z."/>
            <person name="Haines L.R."/>
            <person name="Soares M.B."/>
            <person name="Berriman M."/>
            <person name="Aksoy S."/>
            <person name="Lehane M.J."/>
        </authorList>
    </citation>
    <scope>NUCLEOTIDE SEQUENCE</scope>
    <source>
        <tissue evidence="12">Salivary gland</tissue>
    </source>
</reference>
<keyword evidence="6 11" id="KW-1133">Transmembrane helix</keyword>
<feature type="transmembrane region" description="Helical" evidence="11">
    <location>
        <begin position="211"/>
        <end position="234"/>
    </location>
</feature>
<feature type="repeat" description="Solcar" evidence="9">
    <location>
        <begin position="99"/>
        <end position="190"/>
    </location>
</feature>
<dbReference type="InterPro" id="IPR018108">
    <property type="entry name" value="MCP_transmembrane"/>
</dbReference>
<accession>D3TQS5</accession>
<feature type="repeat" description="Solcar" evidence="9">
    <location>
        <begin position="211"/>
        <end position="296"/>
    </location>
</feature>
<dbReference type="AlphaFoldDB" id="D3TQS5"/>
<evidence type="ECO:0000256" key="9">
    <source>
        <dbReference type="PROSITE-ProRule" id="PRU00282"/>
    </source>
</evidence>
<proteinExistence type="evidence at transcript level"/>